<organism evidence="3 4">
    <name type="scientific">candidate division TA06 bacterium DG_78</name>
    <dbReference type="NCBI Taxonomy" id="1703772"/>
    <lineage>
        <taxon>Bacteria</taxon>
        <taxon>Bacteria division TA06</taxon>
    </lineage>
</organism>
<dbReference type="EMBL" id="LJNI01000170">
    <property type="protein sequence ID" value="KPJ70548.1"/>
    <property type="molecule type" value="Genomic_DNA"/>
</dbReference>
<evidence type="ECO:0000259" key="2">
    <source>
        <dbReference type="Pfam" id="PF13474"/>
    </source>
</evidence>
<feature type="domain" description="SnoaL-like" evidence="2">
    <location>
        <begin position="32"/>
        <end position="154"/>
    </location>
</feature>
<sequence>MKSKFLLLLGFLLLVISACTEAVDIEAETTAIKTVLNNYVISVENEDMELYEENIADDATMVNYGVFGDPIVGPDALIKVIEGQNTTLSGIQIDVNNVAIHVSADGKLAWATCLWNFTAVMAENPIVLPVRCTWVLEKRDTGWLIVHFHKSVPAG</sequence>
<evidence type="ECO:0000313" key="4">
    <source>
        <dbReference type="Proteomes" id="UP000051012"/>
    </source>
</evidence>
<feature type="signal peptide" evidence="1">
    <location>
        <begin position="1"/>
        <end position="22"/>
    </location>
</feature>
<name>A0A0S7Y7E1_UNCT6</name>
<proteinExistence type="predicted"/>
<comment type="caution">
    <text evidence="3">The sequence shown here is derived from an EMBL/GenBank/DDBJ whole genome shotgun (WGS) entry which is preliminary data.</text>
</comment>
<dbReference type="PROSITE" id="PS51257">
    <property type="entry name" value="PROKAR_LIPOPROTEIN"/>
    <property type="match status" value="1"/>
</dbReference>
<evidence type="ECO:0000256" key="1">
    <source>
        <dbReference type="SAM" id="SignalP"/>
    </source>
</evidence>
<protein>
    <recommendedName>
        <fullName evidence="2">SnoaL-like domain-containing protein</fullName>
    </recommendedName>
</protein>
<keyword evidence="1" id="KW-0732">Signal</keyword>
<accession>A0A0S7Y7E1</accession>
<evidence type="ECO:0000313" key="3">
    <source>
        <dbReference type="EMBL" id="KPJ70548.1"/>
    </source>
</evidence>
<dbReference type="InterPro" id="IPR037401">
    <property type="entry name" value="SnoaL-like"/>
</dbReference>
<feature type="chain" id="PRO_5006640477" description="SnoaL-like domain-containing protein" evidence="1">
    <location>
        <begin position="23"/>
        <end position="155"/>
    </location>
</feature>
<dbReference type="Pfam" id="PF13474">
    <property type="entry name" value="SnoaL_3"/>
    <property type="match status" value="1"/>
</dbReference>
<gene>
    <name evidence="3" type="ORF">AMJ52_09790</name>
</gene>
<dbReference type="SUPFAM" id="SSF54427">
    <property type="entry name" value="NTF2-like"/>
    <property type="match status" value="1"/>
</dbReference>
<dbReference type="Proteomes" id="UP000051012">
    <property type="component" value="Unassembled WGS sequence"/>
</dbReference>
<dbReference type="AlphaFoldDB" id="A0A0S7Y7E1"/>
<dbReference type="InterPro" id="IPR032710">
    <property type="entry name" value="NTF2-like_dom_sf"/>
</dbReference>
<dbReference type="Gene3D" id="3.10.450.50">
    <property type="match status" value="1"/>
</dbReference>
<reference evidence="3 4" key="1">
    <citation type="journal article" date="2015" name="Microbiome">
        <title>Genomic resolution of linkages in carbon, nitrogen, and sulfur cycling among widespread estuary sediment bacteria.</title>
        <authorList>
            <person name="Baker B.J."/>
            <person name="Lazar C.S."/>
            <person name="Teske A.P."/>
            <person name="Dick G.J."/>
        </authorList>
    </citation>
    <scope>NUCLEOTIDE SEQUENCE [LARGE SCALE GENOMIC DNA]</scope>
    <source>
        <strain evidence="3">DG_78</strain>
    </source>
</reference>